<evidence type="ECO:0000256" key="1">
    <source>
        <dbReference type="SAM" id="Phobius"/>
    </source>
</evidence>
<keyword evidence="1" id="KW-0472">Membrane</keyword>
<keyword evidence="1" id="KW-0812">Transmembrane</keyword>
<evidence type="ECO:0000313" key="2">
    <source>
        <dbReference type="EMBL" id="QIZ70037.1"/>
    </source>
</evidence>
<dbReference type="RefSeq" id="WP_168568194.1">
    <property type="nucleotide sequence ID" value="NZ_CP051167.1"/>
</dbReference>
<feature type="transmembrane region" description="Helical" evidence="1">
    <location>
        <begin position="83"/>
        <end position="100"/>
    </location>
</feature>
<feature type="transmembrane region" description="Helical" evidence="1">
    <location>
        <begin position="136"/>
        <end position="162"/>
    </location>
</feature>
<name>A0A6H1TV63_9CYAN</name>
<dbReference type="InterPro" id="IPR007403">
    <property type="entry name" value="DUF456"/>
</dbReference>
<proteinExistence type="predicted"/>
<feature type="transmembrane region" description="Helical" evidence="1">
    <location>
        <begin position="48"/>
        <end position="71"/>
    </location>
</feature>
<keyword evidence="1" id="KW-1133">Transmembrane helix</keyword>
<dbReference type="KEGG" id="oxy:HCG48_05200"/>
<dbReference type="AlphaFoldDB" id="A0A6H1TV63"/>
<dbReference type="PANTHER" id="PTHR39165:SF1">
    <property type="entry name" value="DUF456 DOMAIN-CONTAINING PROTEIN"/>
    <property type="match status" value="1"/>
</dbReference>
<dbReference type="EMBL" id="CP051167">
    <property type="protein sequence ID" value="QIZ70037.1"/>
    <property type="molecule type" value="Genomic_DNA"/>
</dbReference>
<keyword evidence="3" id="KW-1185">Reference proteome</keyword>
<sequence length="167" mass="17038">MMILYWVLVGIALLGAIGAVIPGLPGSSLIVGAIGVWALVHGLSGVEWALSIAVLVLVASVGIDFLATYLGAKQAGASKWGQIGAIVGLLLGLFGLLPPILPFGGLFGLLIGPLLGAIIGEYLYCRDLKFAVKAGVAVVVSSLIGNIIQGVLALAAVVFFLVSTWPY</sequence>
<protein>
    <submittedName>
        <fullName evidence="2">DUF456 family protein</fullName>
    </submittedName>
</protein>
<organism evidence="2 3">
    <name type="scientific">Oxynema aestuarii AP17</name>
    <dbReference type="NCBI Taxonomy" id="2064643"/>
    <lineage>
        <taxon>Bacteria</taxon>
        <taxon>Bacillati</taxon>
        <taxon>Cyanobacteriota</taxon>
        <taxon>Cyanophyceae</taxon>
        <taxon>Oscillatoriophycideae</taxon>
        <taxon>Oscillatoriales</taxon>
        <taxon>Oscillatoriaceae</taxon>
        <taxon>Oxynema</taxon>
        <taxon>Oxynema aestuarii</taxon>
    </lineage>
</organism>
<reference evidence="2 3" key="1">
    <citation type="submission" date="2020-04" db="EMBL/GenBank/DDBJ databases">
        <authorList>
            <person name="Basu S."/>
            <person name="Maruthanayagam V."/>
            <person name="Chakraborty S."/>
            <person name="Pramanik A."/>
            <person name="Mukherjee J."/>
            <person name="Brink B."/>
        </authorList>
    </citation>
    <scope>NUCLEOTIDE SEQUENCE [LARGE SCALE GENOMIC DNA]</scope>
    <source>
        <strain evidence="2 3">AP17</strain>
    </source>
</reference>
<evidence type="ECO:0000313" key="3">
    <source>
        <dbReference type="Proteomes" id="UP000500857"/>
    </source>
</evidence>
<dbReference type="Proteomes" id="UP000500857">
    <property type="component" value="Chromosome"/>
</dbReference>
<gene>
    <name evidence="2" type="ORF">HCG48_05200</name>
</gene>
<accession>A0A6H1TV63</accession>
<dbReference type="Pfam" id="PF04306">
    <property type="entry name" value="DUF456"/>
    <property type="match status" value="1"/>
</dbReference>
<dbReference type="PANTHER" id="PTHR39165">
    <property type="entry name" value="IG HYPOTHETICAL 17883"/>
    <property type="match status" value="1"/>
</dbReference>
<feature type="transmembrane region" description="Helical" evidence="1">
    <location>
        <begin position="106"/>
        <end position="124"/>
    </location>
</feature>